<dbReference type="GO" id="GO:0007219">
    <property type="term" value="P:Notch signaling pathway"/>
    <property type="evidence" value="ECO:0007669"/>
    <property type="project" value="InterPro"/>
</dbReference>
<dbReference type="InterPro" id="IPR039396">
    <property type="entry name" value="Deltex_C"/>
</dbReference>
<dbReference type="GO" id="GO:0016567">
    <property type="term" value="P:protein ubiquitination"/>
    <property type="evidence" value="ECO:0007669"/>
    <property type="project" value="InterPro"/>
</dbReference>
<dbReference type="InterPro" id="IPR039398">
    <property type="entry name" value="Deltex_fam"/>
</dbReference>
<proteinExistence type="predicted"/>
<dbReference type="Pfam" id="PF18102">
    <property type="entry name" value="DTC"/>
    <property type="match status" value="1"/>
</dbReference>
<sequence length="372" mass="42613">MKLRSRSKTSKAKGVKSTRASGKASIVKTSRNKIPIVKNLRKKKVSLGQKQPKRISHKQNLPQTSKIRLRSKKKSELKKTEEEKDSCRPCKHDTDAAKLTKWSDVTILELLEILKEERKHHKNVDEEEICPICRCELYDDIFKLSLKKIKEINKKQLEDPSTIDVVKFKDCLNHFYHKGCTDFMVQYAEQDGSSSKKKTKKKVKKKAQYLKCAVCSLIYGEFIGNCPPGTMSWELYKKGQYPCEGYEKTGTYIINYSFKDGFRNGVSYGGTYRQAYIPDTKEGREVLYLLIKSFKRKVSFTIGDSVTTGCKNVVVWNSIHHKTCTHGGIMTYGYPDATYFNRVKLEMADKGILLEQGEDPNNVSKKGSITIR</sequence>
<feature type="domain" description="Deltex C-terminal" evidence="7">
    <location>
        <begin position="224"/>
        <end position="352"/>
    </location>
</feature>
<evidence type="ECO:0000256" key="6">
    <source>
        <dbReference type="SAM" id="MobiDB-lite"/>
    </source>
</evidence>
<comment type="caution">
    <text evidence="8">The sequence shown here is derived from an EMBL/GenBank/DDBJ whole genome shotgun (WGS) entry which is preliminary data.</text>
</comment>
<name>A0AAD1XI26_EUPCR</name>
<reference evidence="8" key="1">
    <citation type="submission" date="2023-07" db="EMBL/GenBank/DDBJ databases">
        <authorList>
            <consortium name="AG Swart"/>
            <person name="Singh M."/>
            <person name="Singh A."/>
            <person name="Seah K."/>
            <person name="Emmerich C."/>
        </authorList>
    </citation>
    <scope>NUCLEOTIDE SEQUENCE</scope>
    <source>
        <strain evidence="8">DP1</strain>
    </source>
</reference>
<feature type="compositionally biased region" description="Basic and acidic residues" evidence="6">
    <location>
        <begin position="77"/>
        <end position="86"/>
    </location>
</feature>
<keyword evidence="5" id="KW-0479">Metal-binding</keyword>
<evidence type="ECO:0000259" key="7">
    <source>
        <dbReference type="Pfam" id="PF18102"/>
    </source>
</evidence>
<organism evidence="8 9">
    <name type="scientific">Euplotes crassus</name>
    <dbReference type="NCBI Taxonomy" id="5936"/>
    <lineage>
        <taxon>Eukaryota</taxon>
        <taxon>Sar</taxon>
        <taxon>Alveolata</taxon>
        <taxon>Ciliophora</taxon>
        <taxon>Intramacronucleata</taxon>
        <taxon>Spirotrichea</taxon>
        <taxon>Hypotrichia</taxon>
        <taxon>Euplotida</taxon>
        <taxon>Euplotidae</taxon>
        <taxon>Moneuplotes</taxon>
    </lineage>
</organism>
<comment type="catalytic activity">
    <reaction evidence="1">
        <text>S-ubiquitinyl-[E2 ubiquitin-conjugating enzyme]-L-cysteine + [acceptor protein]-L-lysine = [E2 ubiquitin-conjugating enzyme]-L-cysteine + N(6)-ubiquitinyl-[acceptor protein]-L-lysine.</text>
        <dbReference type="EC" id="2.3.2.27"/>
    </reaction>
</comment>
<evidence type="ECO:0000256" key="4">
    <source>
        <dbReference type="ARBA" id="ARBA00022679"/>
    </source>
</evidence>
<dbReference type="AlphaFoldDB" id="A0AAD1XI26"/>
<evidence type="ECO:0000313" key="8">
    <source>
        <dbReference type="EMBL" id="CAI2373093.1"/>
    </source>
</evidence>
<feature type="compositionally biased region" description="Basic residues" evidence="6">
    <location>
        <begin position="39"/>
        <end position="57"/>
    </location>
</feature>
<dbReference type="EC" id="2.3.2.27" evidence="3"/>
<protein>
    <recommendedName>
        <fullName evidence="3">RING-type E3 ubiquitin transferase</fullName>
        <ecNumber evidence="3">2.3.2.27</ecNumber>
    </recommendedName>
</protein>
<evidence type="ECO:0000256" key="5">
    <source>
        <dbReference type="ARBA" id="ARBA00022723"/>
    </source>
</evidence>
<dbReference type="InterPro" id="IPR039399">
    <property type="entry name" value="Deltex_C_sf"/>
</dbReference>
<keyword evidence="4" id="KW-0808">Transferase</keyword>
<feature type="compositionally biased region" description="Basic residues" evidence="6">
    <location>
        <begin position="67"/>
        <end position="76"/>
    </location>
</feature>
<keyword evidence="9" id="KW-1185">Reference proteome</keyword>
<dbReference type="GO" id="GO:0061630">
    <property type="term" value="F:ubiquitin protein ligase activity"/>
    <property type="evidence" value="ECO:0007669"/>
    <property type="project" value="UniProtKB-EC"/>
</dbReference>
<dbReference type="Proteomes" id="UP001295684">
    <property type="component" value="Unassembled WGS sequence"/>
</dbReference>
<evidence type="ECO:0000256" key="3">
    <source>
        <dbReference type="ARBA" id="ARBA00012483"/>
    </source>
</evidence>
<dbReference type="EMBL" id="CAMPGE010014420">
    <property type="protein sequence ID" value="CAI2373093.1"/>
    <property type="molecule type" value="Genomic_DNA"/>
</dbReference>
<dbReference type="Gene3D" id="3.30.390.130">
    <property type="match status" value="1"/>
</dbReference>
<comment type="pathway">
    <text evidence="2">Protein modification; protein ubiquitination.</text>
</comment>
<evidence type="ECO:0000256" key="2">
    <source>
        <dbReference type="ARBA" id="ARBA00004906"/>
    </source>
</evidence>
<evidence type="ECO:0000256" key="1">
    <source>
        <dbReference type="ARBA" id="ARBA00000900"/>
    </source>
</evidence>
<dbReference type="PANTHER" id="PTHR12622">
    <property type="entry name" value="DELTEX-RELATED"/>
    <property type="match status" value="1"/>
</dbReference>
<dbReference type="GO" id="GO:0046872">
    <property type="term" value="F:metal ion binding"/>
    <property type="evidence" value="ECO:0007669"/>
    <property type="project" value="UniProtKB-KW"/>
</dbReference>
<feature type="compositionally biased region" description="Basic residues" evidence="6">
    <location>
        <begin position="1"/>
        <end position="16"/>
    </location>
</feature>
<dbReference type="CDD" id="cd09633">
    <property type="entry name" value="Deltex_C"/>
    <property type="match status" value="1"/>
</dbReference>
<accession>A0AAD1XI26</accession>
<evidence type="ECO:0000313" key="9">
    <source>
        <dbReference type="Proteomes" id="UP001295684"/>
    </source>
</evidence>
<feature type="region of interest" description="Disordered" evidence="6">
    <location>
        <begin position="1"/>
        <end position="86"/>
    </location>
</feature>
<gene>
    <name evidence="8" type="ORF">ECRASSUSDP1_LOCUS14431</name>
</gene>